<feature type="region of interest" description="Disordered" evidence="1">
    <location>
        <begin position="323"/>
        <end position="493"/>
    </location>
</feature>
<evidence type="ECO:0000313" key="3">
    <source>
        <dbReference type="Proteomes" id="UP001328107"/>
    </source>
</evidence>
<reference evidence="3" key="1">
    <citation type="submission" date="2022-10" db="EMBL/GenBank/DDBJ databases">
        <title>Genome assembly of Pristionchus species.</title>
        <authorList>
            <person name="Yoshida K."/>
            <person name="Sommer R.J."/>
        </authorList>
    </citation>
    <scope>NUCLEOTIDE SEQUENCE [LARGE SCALE GENOMIC DNA]</scope>
    <source>
        <strain evidence="3">RS5460</strain>
    </source>
</reference>
<feature type="compositionally biased region" description="Basic and acidic residues" evidence="1">
    <location>
        <begin position="686"/>
        <end position="695"/>
    </location>
</feature>
<sequence length="719" mass="74308">DRQQAAQQAQQLMMQQQQQYAAYAQNQHWQQPTQNMGYATYGMATAEYDKPANGEVAGYTYAAVDPGEYYAQRAAAAQQQQYMQQFSNPMFAAQQQQQYAVASYGQMADRGSAANFNPGAPPPQSQGGYARPPPAVKRAGEAGETGIHGSPLSVFENQQSSAAYTASWVSSTSSLPPDMKESPEDAHLVYHHQSHSARGTVPGNEWVQPGGGGVAAVAAAAADYGGTWGERRDENMFAAAAGGGGGATPFDHTQFARMNIDESAAAAAVAAHNHHHQQQSYSSAALGNANAGGMTSTGGEWNSPEKNHPQQGIKFQTNAWQTNNLNQGQAPPQPLMMLPPQPMNQHQQQQNAHQKGGKPMGGFSPMGGKGPQQQGGGPRGDSYGKDAGGNTVLSWEERLRKAQGAKERAEGGRQFGSSADANGGANGGGAAAGGGPREGGAPRGGRGGSGGGGRGRGRGGERSYGDRGGEGAAEHRGGGGGWKGGPPPEAVVQAQQGGDAGAFPMMPFGMQGMQGGGGGWRGNMRGGGGNGGYMRGGNGHGLPTMQMQMRGAAAAAARGAPHPMMMRGPMGGGFPMMAPGPGPMGVGSPMAQQDERFRSTWLDASMCLPTLMGIPGPMMNPMMGGGGFARGGPRGRFSSSPRGGRGGRGGGGGGGFRGGRSPYNRDRESPRQYPHRPLAEDTLVDGETKEEERTPVDSPVEQQEEAAAAAAVSEEQQEE</sequence>
<keyword evidence="3" id="KW-1185">Reference proteome</keyword>
<dbReference type="Proteomes" id="UP001328107">
    <property type="component" value="Unassembled WGS sequence"/>
</dbReference>
<evidence type="ECO:0000256" key="1">
    <source>
        <dbReference type="SAM" id="MobiDB-lite"/>
    </source>
</evidence>
<feature type="compositionally biased region" description="Pro residues" evidence="1">
    <location>
        <begin position="331"/>
        <end position="342"/>
    </location>
</feature>
<feature type="region of interest" description="Disordered" evidence="1">
    <location>
        <begin position="622"/>
        <end position="719"/>
    </location>
</feature>
<feature type="compositionally biased region" description="Low complexity" evidence="1">
    <location>
        <begin position="705"/>
        <end position="719"/>
    </location>
</feature>
<feature type="compositionally biased region" description="Gly residues" evidence="1">
    <location>
        <begin position="358"/>
        <end position="379"/>
    </location>
</feature>
<evidence type="ECO:0000313" key="2">
    <source>
        <dbReference type="EMBL" id="GMR33981.1"/>
    </source>
</evidence>
<organism evidence="2 3">
    <name type="scientific">Pristionchus mayeri</name>
    <dbReference type="NCBI Taxonomy" id="1317129"/>
    <lineage>
        <taxon>Eukaryota</taxon>
        <taxon>Metazoa</taxon>
        <taxon>Ecdysozoa</taxon>
        <taxon>Nematoda</taxon>
        <taxon>Chromadorea</taxon>
        <taxon>Rhabditida</taxon>
        <taxon>Rhabditina</taxon>
        <taxon>Diplogasteromorpha</taxon>
        <taxon>Diplogasteroidea</taxon>
        <taxon>Neodiplogasteridae</taxon>
        <taxon>Pristionchus</taxon>
    </lineage>
</organism>
<name>A0AAN5CAI3_9BILA</name>
<feature type="region of interest" description="Disordered" evidence="1">
    <location>
        <begin position="112"/>
        <end position="152"/>
    </location>
</feature>
<protein>
    <submittedName>
        <fullName evidence="2">Uncharacterized protein</fullName>
    </submittedName>
</protein>
<feature type="non-terminal residue" evidence="2">
    <location>
        <position position="1"/>
    </location>
</feature>
<feature type="compositionally biased region" description="Gly residues" evidence="1">
    <location>
        <begin position="623"/>
        <end position="634"/>
    </location>
</feature>
<feature type="compositionally biased region" description="Basic and acidic residues" evidence="1">
    <location>
        <begin position="395"/>
        <end position="411"/>
    </location>
</feature>
<feature type="compositionally biased region" description="Gly residues" evidence="1">
    <location>
        <begin position="424"/>
        <end position="454"/>
    </location>
</feature>
<proteinExistence type="predicted"/>
<gene>
    <name evidence="2" type="ORF">PMAYCL1PPCAC_04176</name>
</gene>
<feature type="compositionally biased region" description="Basic and acidic residues" evidence="1">
    <location>
        <begin position="458"/>
        <end position="477"/>
    </location>
</feature>
<dbReference type="AlphaFoldDB" id="A0AAN5CAI3"/>
<comment type="caution">
    <text evidence="2">The sequence shown here is derived from an EMBL/GenBank/DDBJ whole genome shotgun (WGS) entry which is preliminary data.</text>
</comment>
<feature type="compositionally biased region" description="Gly residues" evidence="1">
    <location>
        <begin position="643"/>
        <end position="658"/>
    </location>
</feature>
<dbReference type="EMBL" id="BTRK01000001">
    <property type="protein sequence ID" value="GMR33981.1"/>
    <property type="molecule type" value="Genomic_DNA"/>
</dbReference>
<feature type="compositionally biased region" description="Low complexity" evidence="1">
    <location>
        <begin position="343"/>
        <end position="354"/>
    </location>
</feature>
<feature type="region of interest" description="Disordered" evidence="1">
    <location>
        <begin position="290"/>
        <end position="310"/>
    </location>
</feature>
<accession>A0AAN5CAI3</accession>